<organism evidence="1 2">
    <name type="scientific">Dunaliella salina</name>
    <name type="common">Green alga</name>
    <name type="synonym">Protococcus salinus</name>
    <dbReference type="NCBI Taxonomy" id="3046"/>
    <lineage>
        <taxon>Eukaryota</taxon>
        <taxon>Viridiplantae</taxon>
        <taxon>Chlorophyta</taxon>
        <taxon>core chlorophytes</taxon>
        <taxon>Chlorophyceae</taxon>
        <taxon>CS clade</taxon>
        <taxon>Chlamydomonadales</taxon>
        <taxon>Dunaliellaceae</taxon>
        <taxon>Dunaliella</taxon>
    </lineage>
</organism>
<reference evidence="1" key="1">
    <citation type="submission" date="2017-08" db="EMBL/GenBank/DDBJ databases">
        <authorList>
            <person name="Polle J.E."/>
            <person name="Barry K."/>
            <person name="Cushman J."/>
            <person name="Schmutz J."/>
            <person name="Tran D."/>
            <person name="Hathwaick L.T."/>
            <person name="Yim W.C."/>
            <person name="Jenkins J."/>
            <person name="Mckie-Krisberg Z.M."/>
            <person name="Prochnik S."/>
            <person name="Lindquist E."/>
            <person name="Dockter R.B."/>
            <person name="Adam C."/>
            <person name="Molina H."/>
            <person name="Bunkerborg J."/>
            <person name="Jin E."/>
            <person name="Buchheim M."/>
            <person name="Magnuson J."/>
        </authorList>
    </citation>
    <scope>NUCLEOTIDE SEQUENCE</scope>
    <source>
        <strain evidence="1">CCAP 19/18</strain>
    </source>
</reference>
<comment type="caution">
    <text evidence="1">The sequence shown here is derived from an EMBL/GenBank/DDBJ whole genome shotgun (WGS) entry which is preliminary data.</text>
</comment>
<evidence type="ECO:0000313" key="2">
    <source>
        <dbReference type="Proteomes" id="UP000815325"/>
    </source>
</evidence>
<dbReference type="Proteomes" id="UP000815325">
    <property type="component" value="Unassembled WGS sequence"/>
</dbReference>
<dbReference type="EMBL" id="MU070380">
    <property type="protein sequence ID" value="KAF5827999.1"/>
    <property type="molecule type" value="Genomic_DNA"/>
</dbReference>
<accession>A0ABQ7G065</accession>
<name>A0ABQ7G065_DUNSA</name>
<evidence type="ECO:0000313" key="1">
    <source>
        <dbReference type="EMBL" id="KAF5827999.1"/>
    </source>
</evidence>
<proteinExistence type="predicted"/>
<keyword evidence="2" id="KW-1185">Reference proteome</keyword>
<protein>
    <submittedName>
        <fullName evidence="1">Uncharacterized protein</fullName>
    </submittedName>
</protein>
<sequence length="44" mass="4999">MEKLEGWAGNGLLHSINMAKFHSAVREMLQTPLCRSSNQELNQQ</sequence>
<gene>
    <name evidence="1" type="ORF">DUNSADRAFT_18373</name>
</gene>